<comment type="caution">
    <text evidence="1">The sequence shown here is derived from an EMBL/GenBank/DDBJ whole genome shotgun (WGS) entry which is preliminary data.</text>
</comment>
<dbReference type="AlphaFoldDB" id="A0A834AE45"/>
<gene>
    <name evidence="1" type="ORF">HJG60_010890</name>
</gene>
<sequence>MGWLEGATGVQKKASFRSRQVNHVAVGESWLRRVYGFGMTGWRVMAASLTAHRSWTAGTHSCLAAIMGLSRCGPMSWSQSSLSSHAGTVTWGTCPTVTSWVAGSLFPSPWPRAWLQLFSISK</sequence>
<evidence type="ECO:0000313" key="2">
    <source>
        <dbReference type="Proteomes" id="UP000664940"/>
    </source>
</evidence>
<protein>
    <submittedName>
        <fullName evidence="1">Uncharacterized protein</fullName>
    </submittedName>
</protein>
<evidence type="ECO:0000313" key="1">
    <source>
        <dbReference type="EMBL" id="KAF6109652.1"/>
    </source>
</evidence>
<organism evidence="1 2">
    <name type="scientific">Phyllostomus discolor</name>
    <name type="common">pale spear-nosed bat</name>
    <dbReference type="NCBI Taxonomy" id="89673"/>
    <lineage>
        <taxon>Eukaryota</taxon>
        <taxon>Metazoa</taxon>
        <taxon>Chordata</taxon>
        <taxon>Craniata</taxon>
        <taxon>Vertebrata</taxon>
        <taxon>Euteleostomi</taxon>
        <taxon>Mammalia</taxon>
        <taxon>Eutheria</taxon>
        <taxon>Laurasiatheria</taxon>
        <taxon>Chiroptera</taxon>
        <taxon>Yangochiroptera</taxon>
        <taxon>Phyllostomidae</taxon>
        <taxon>Phyllostominae</taxon>
        <taxon>Phyllostomus</taxon>
    </lineage>
</organism>
<name>A0A834AE45_9CHIR</name>
<reference evidence="1 2" key="1">
    <citation type="journal article" date="2020" name="Nature">
        <title>Six reference-quality genomes reveal evolution of bat adaptations.</title>
        <authorList>
            <person name="Jebb D."/>
            <person name="Huang Z."/>
            <person name="Pippel M."/>
            <person name="Hughes G.M."/>
            <person name="Lavrichenko K."/>
            <person name="Devanna P."/>
            <person name="Winkler S."/>
            <person name="Jermiin L.S."/>
            <person name="Skirmuntt E.C."/>
            <person name="Katzourakis A."/>
            <person name="Burkitt-Gray L."/>
            <person name="Ray D.A."/>
            <person name="Sullivan K.A.M."/>
            <person name="Roscito J.G."/>
            <person name="Kirilenko B.M."/>
            <person name="Davalos L.M."/>
            <person name="Corthals A.P."/>
            <person name="Power M.L."/>
            <person name="Jones G."/>
            <person name="Ransome R.D."/>
            <person name="Dechmann D.K.N."/>
            <person name="Locatelli A.G."/>
            <person name="Puechmaille S.J."/>
            <person name="Fedrigo O."/>
            <person name="Jarvis E.D."/>
            <person name="Hiller M."/>
            <person name="Vernes S.C."/>
            <person name="Myers E.W."/>
            <person name="Teeling E.C."/>
        </authorList>
    </citation>
    <scope>NUCLEOTIDE SEQUENCE [LARGE SCALE GENOMIC DNA]</scope>
    <source>
        <strain evidence="1">Bat1K_MPI-CBG_1</strain>
    </source>
</reference>
<dbReference type="EMBL" id="JABVXQ010000005">
    <property type="protein sequence ID" value="KAF6109652.1"/>
    <property type="molecule type" value="Genomic_DNA"/>
</dbReference>
<accession>A0A834AE45</accession>
<proteinExistence type="predicted"/>
<dbReference type="Proteomes" id="UP000664940">
    <property type="component" value="Unassembled WGS sequence"/>
</dbReference>